<accession>A0A0K2V2U0</accession>
<sequence>MLYYFQSICSYVRLSHPNASHFSTFNSALKRCNLIWNKIFGDDGIVIFRSLVNEKGKFIPFKSDSCPLVSFLYQVPDLYELRNVINTRSTQNKCHINKNENIASKLVEEVEDFDDIIFIPDIHESTENFPQLSLAFFERIINDIPDFDYILLTNDETFIATDQVIPKVQMPSEFTTWRSNFAQFSSVSRYGVTPDLQYIADSYPLRPSESGSILSKELVHTLARLRGELISFGEMSASLSVWLAPFNLEYKDDQDFIYGNQSDCSSSTSAYGPLNPESMIQAWKNYLECDQICSCP</sequence>
<evidence type="ECO:0000313" key="1">
    <source>
        <dbReference type="EMBL" id="CDW44819.1"/>
    </source>
</evidence>
<organism evidence="1">
    <name type="scientific">Lepeophtheirus salmonis</name>
    <name type="common">Salmon louse</name>
    <name type="synonym">Caligus salmonis</name>
    <dbReference type="NCBI Taxonomy" id="72036"/>
    <lineage>
        <taxon>Eukaryota</taxon>
        <taxon>Metazoa</taxon>
        <taxon>Ecdysozoa</taxon>
        <taxon>Arthropoda</taxon>
        <taxon>Crustacea</taxon>
        <taxon>Multicrustacea</taxon>
        <taxon>Hexanauplia</taxon>
        <taxon>Copepoda</taxon>
        <taxon>Siphonostomatoida</taxon>
        <taxon>Caligidae</taxon>
        <taxon>Lepeophtheirus</taxon>
    </lineage>
</organism>
<gene>
    <name evidence="1" type="primary">b3galnt2</name>
</gene>
<dbReference type="GO" id="GO:0016740">
    <property type="term" value="F:transferase activity"/>
    <property type="evidence" value="ECO:0007669"/>
    <property type="project" value="UniProtKB-KW"/>
</dbReference>
<dbReference type="EMBL" id="HACA01027458">
    <property type="protein sequence ID" value="CDW44819.1"/>
    <property type="molecule type" value="Transcribed_RNA"/>
</dbReference>
<reference evidence="1" key="1">
    <citation type="submission" date="2014-05" db="EMBL/GenBank/DDBJ databases">
        <authorList>
            <person name="Chronopoulou M."/>
        </authorList>
    </citation>
    <scope>NUCLEOTIDE SEQUENCE</scope>
    <source>
        <tissue evidence="1">Whole organism</tissue>
    </source>
</reference>
<dbReference type="OrthoDB" id="1158011at2759"/>
<protein>
    <submittedName>
        <fullName evidence="1">Beta1,3Nacetylgalactosaminyltransferase 2 [Xenopus (Silurana) tropicalis]</fullName>
    </submittedName>
</protein>
<dbReference type="AlphaFoldDB" id="A0A0K2V2U0"/>
<keyword evidence="1" id="KW-0808">Transferase</keyword>
<name>A0A0K2V2U0_LEPSM</name>
<proteinExistence type="predicted"/>